<feature type="transmembrane region" description="Helical" evidence="1">
    <location>
        <begin position="108"/>
        <end position="128"/>
    </location>
</feature>
<sequence length="151" mass="16734">MFSQLLIGSIITFVSLLGASVVWWWMNEILFMLEPALRAPYGRHKSALVFFLAVVSAMVIMGFGVSLWAVVFAQMSVFASWEEAVYYSLVAYSTLGLGDVTLPQDQRLLGGMTGANGFLMFGLVTAMLTDSLRQIGRMQRTSNRMSDDQIT</sequence>
<reference evidence="4" key="1">
    <citation type="submission" date="2015-09" db="EMBL/GenBank/DDBJ databases">
        <authorList>
            <person name="Rodrigo-Torres Lidia"/>
            <person name="Arahal R.David."/>
        </authorList>
    </citation>
    <scope>NUCLEOTIDE SEQUENCE [LARGE SCALE GENOMIC DNA]</scope>
    <source>
        <strain evidence="4">CECT 5114</strain>
    </source>
</reference>
<keyword evidence="1" id="KW-0472">Membrane</keyword>
<keyword evidence="4" id="KW-1185">Reference proteome</keyword>
<evidence type="ECO:0000259" key="2">
    <source>
        <dbReference type="Pfam" id="PF07885"/>
    </source>
</evidence>
<evidence type="ECO:0000313" key="3">
    <source>
        <dbReference type="EMBL" id="CUK26781.1"/>
    </source>
</evidence>
<keyword evidence="1" id="KW-0812">Transmembrane</keyword>
<dbReference type="Pfam" id="PF07885">
    <property type="entry name" value="Ion_trans_2"/>
    <property type="match status" value="1"/>
</dbReference>
<feature type="transmembrane region" description="Helical" evidence="1">
    <location>
        <begin position="5"/>
        <end position="26"/>
    </location>
</feature>
<dbReference type="SUPFAM" id="SSF81324">
    <property type="entry name" value="Voltage-gated potassium channels"/>
    <property type="match status" value="1"/>
</dbReference>
<dbReference type="Proteomes" id="UP000051184">
    <property type="component" value="Unassembled WGS sequence"/>
</dbReference>
<organism evidence="3 4">
    <name type="scientific">Cognatishimia activa</name>
    <dbReference type="NCBI Taxonomy" id="1715691"/>
    <lineage>
        <taxon>Bacteria</taxon>
        <taxon>Pseudomonadati</taxon>
        <taxon>Pseudomonadota</taxon>
        <taxon>Alphaproteobacteria</taxon>
        <taxon>Rhodobacterales</taxon>
        <taxon>Paracoccaceae</taxon>
        <taxon>Cognatishimia</taxon>
    </lineage>
</organism>
<proteinExistence type="predicted"/>
<protein>
    <submittedName>
        <fullName evidence="3">Ion channel</fullName>
    </submittedName>
</protein>
<evidence type="ECO:0000256" key="1">
    <source>
        <dbReference type="SAM" id="Phobius"/>
    </source>
</evidence>
<dbReference type="Gene3D" id="1.10.287.70">
    <property type="match status" value="1"/>
</dbReference>
<accession>A0A0P1J0H9</accession>
<keyword evidence="1" id="KW-1133">Transmembrane helix</keyword>
<dbReference type="RefSeq" id="WP_245627176.1">
    <property type="nucleotide sequence ID" value="NZ_CYTO01000009.1"/>
</dbReference>
<dbReference type="InterPro" id="IPR013099">
    <property type="entry name" value="K_chnl_dom"/>
</dbReference>
<evidence type="ECO:0000313" key="4">
    <source>
        <dbReference type="Proteomes" id="UP000051184"/>
    </source>
</evidence>
<feature type="transmembrane region" description="Helical" evidence="1">
    <location>
        <begin position="46"/>
        <end position="72"/>
    </location>
</feature>
<dbReference type="AlphaFoldDB" id="A0A0P1J0H9"/>
<gene>
    <name evidence="3" type="ORF">TA5114_02599</name>
</gene>
<feature type="domain" description="Potassium channel" evidence="2">
    <location>
        <begin position="65"/>
        <end position="133"/>
    </location>
</feature>
<dbReference type="STRING" id="1715691.TA5113_01428"/>
<name>A0A0P1J0H9_9RHOB</name>
<dbReference type="EMBL" id="CYUE01000020">
    <property type="protein sequence ID" value="CUK26781.1"/>
    <property type="molecule type" value="Genomic_DNA"/>
</dbReference>